<keyword evidence="4" id="KW-0274">FAD</keyword>
<comment type="similarity">
    <text evidence="2">Belongs to the MSOX/MTOX family.</text>
</comment>
<evidence type="ECO:0000313" key="7">
    <source>
        <dbReference type="EMBL" id="ORX62543.1"/>
    </source>
</evidence>
<dbReference type="InterPro" id="IPR006076">
    <property type="entry name" value="FAD-dep_OxRdtase"/>
</dbReference>
<proteinExistence type="inferred from homology"/>
<dbReference type="AlphaFoldDB" id="A0A1X2GWR9"/>
<dbReference type="Pfam" id="PF01266">
    <property type="entry name" value="DAO"/>
    <property type="match status" value="1"/>
</dbReference>
<dbReference type="STRING" id="101127.A0A1X2GWR9"/>
<gene>
    <name evidence="7" type="ORF">DM01DRAFT_1330670</name>
</gene>
<keyword evidence="5" id="KW-0560">Oxidoreductase</keyword>
<dbReference type="PANTHER" id="PTHR10961:SF46">
    <property type="entry name" value="PEROXISOMAL SARCOSINE OXIDASE"/>
    <property type="match status" value="1"/>
</dbReference>
<comment type="caution">
    <text evidence="7">The sequence shown here is derived from an EMBL/GenBank/DDBJ whole genome shotgun (WGS) entry which is preliminary data.</text>
</comment>
<dbReference type="GO" id="GO:0008115">
    <property type="term" value="F:sarcosine oxidase activity"/>
    <property type="evidence" value="ECO:0007669"/>
    <property type="project" value="TreeGrafter"/>
</dbReference>
<dbReference type="Gene3D" id="3.30.9.10">
    <property type="entry name" value="D-Amino Acid Oxidase, subunit A, domain 2"/>
    <property type="match status" value="1"/>
</dbReference>
<comment type="cofactor">
    <cofactor evidence="1">
        <name>FAD</name>
        <dbReference type="ChEBI" id="CHEBI:57692"/>
    </cofactor>
</comment>
<keyword evidence="3" id="KW-0285">Flavoprotein</keyword>
<evidence type="ECO:0000256" key="4">
    <source>
        <dbReference type="ARBA" id="ARBA00022827"/>
    </source>
</evidence>
<evidence type="ECO:0000313" key="8">
    <source>
        <dbReference type="Proteomes" id="UP000242146"/>
    </source>
</evidence>
<evidence type="ECO:0000259" key="6">
    <source>
        <dbReference type="Pfam" id="PF01266"/>
    </source>
</evidence>
<organism evidence="7 8">
    <name type="scientific">Hesseltinella vesiculosa</name>
    <dbReference type="NCBI Taxonomy" id="101127"/>
    <lineage>
        <taxon>Eukaryota</taxon>
        <taxon>Fungi</taxon>
        <taxon>Fungi incertae sedis</taxon>
        <taxon>Mucoromycota</taxon>
        <taxon>Mucoromycotina</taxon>
        <taxon>Mucoromycetes</taxon>
        <taxon>Mucorales</taxon>
        <taxon>Cunninghamellaceae</taxon>
        <taxon>Hesseltinella</taxon>
    </lineage>
</organism>
<dbReference type="EMBL" id="MCGT01000001">
    <property type="protein sequence ID" value="ORX62543.1"/>
    <property type="molecule type" value="Genomic_DNA"/>
</dbReference>
<protein>
    <submittedName>
        <fullName evidence="7">FAD dependent oxidoreductase</fullName>
    </submittedName>
</protein>
<evidence type="ECO:0000256" key="1">
    <source>
        <dbReference type="ARBA" id="ARBA00001974"/>
    </source>
</evidence>
<evidence type="ECO:0000256" key="3">
    <source>
        <dbReference type="ARBA" id="ARBA00022630"/>
    </source>
</evidence>
<dbReference type="PANTHER" id="PTHR10961">
    <property type="entry name" value="PEROXISOMAL SARCOSINE OXIDASE"/>
    <property type="match status" value="1"/>
</dbReference>
<dbReference type="Proteomes" id="UP000242146">
    <property type="component" value="Unassembled WGS sequence"/>
</dbReference>
<dbReference type="OrthoDB" id="2219495at2759"/>
<name>A0A1X2GWR9_9FUNG</name>
<dbReference type="InterPro" id="IPR036188">
    <property type="entry name" value="FAD/NAD-bd_sf"/>
</dbReference>
<reference evidence="7 8" key="1">
    <citation type="submission" date="2016-07" db="EMBL/GenBank/DDBJ databases">
        <title>Pervasive Adenine N6-methylation of Active Genes in Fungi.</title>
        <authorList>
            <consortium name="DOE Joint Genome Institute"/>
            <person name="Mondo S.J."/>
            <person name="Dannebaum R.O."/>
            <person name="Kuo R.C."/>
            <person name="Labutti K."/>
            <person name="Haridas S."/>
            <person name="Kuo A."/>
            <person name="Salamov A."/>
            <person name="Ahrendt S.R."/>
            <person name="Lipzen A."/>
            <person name="Sullivan W."/>
            <person name="Andreopoulos W.B."/>
            <person name="Clum A."/>
            <person name="Lindquist E."/>
            <person name="Daum C."/>
            <person name="Ramamoorthy G.K."/>
            <person name="Gryganskyi A."/>
            <person name="Culley D."/>
            <person name="Magnuson J.K."/>
            <person name="James T.Y."/>
            <person name="O'Malley M.A."/>
            <person name="Stajich J.E."/>
            <person name="Spatafora J.W."/>
            <person name="Visel A."/>
            <person name="Grigoriev I.V."/>
        </authorList>
    </citation>
    <scope>NUCLEOTIDE SEQUENCE [LARGE SCALE GENOMIC DNA]</scope>
    <source>
        <strain evidence="7 8">NRRL 3301</strain>
    </source>
</reference>
<dbReference type="SUPFAM" id="SSF51905">
    <property type="entry name" value="FAD/NAD(P)-binding domain"/>
    <property type="match status" value="1"/>
</dbReference>
<dbReference type="GO" id="GO:0050660">
    <property type="term" value="F:flavin adenine dinucleotide binding"/>
    <property type="evidence" value="ECO:0007669"/>
    <property type="project" value="InterPro"/>
</dbReference>
<keyword evidence="8" id="KW-1185">Reference proteome</keyword>
<feature type="domain" description="FAD dependent oxidoreductase" evidence="6">
    <location>
        <begin position="9"/>
        <end position="391"/>
    </location>
</feature>
<evidence type="ECO:0000256" key="5">
    <source>
        <dbReference type="ARBA" id="ARBA00023002"/>
    </source>
</evidence>
<dbReference type="SUPFAM" id="SSF54373">
    <property type="entry name" value="FAD-linked reductases, C-terminal domain"/>
    <property type="match status" value="1"/>
</dbReference>
<sequence>MSTTIPKQKIIIVGGGCFGLSSAYALSLKPEYEVWVYDRLPIPVPDAASTDVNKIVRADYGDDTLYMHLMFEAFPLWHQFNKEREALGQSPVFHQSGVLLLSSNGSYSPFEQASLKSIREAGHGYAIEEFLTPESIVSRFPQFKGAVDRGYDIGYLNKEGGWCNSREAVVHMYNKCISQGVRFVTGSGQGEFGSLFCPESSRIVRGIVTKDGQVHLADRVLLATGAWSAGVVDMKKLVTATGQAVVHFEPKGTMLNQFQSADCPVWCGDLSRTGFYGFPANAEGKMKVGIHNAGYLWPRESDQVSVPRTQVTHTDDTIPLNGLRQFRQFLGGFLPETSALDITYSRLCWYSDAIDGQFVIDYHPDYENLIVATGDSGHGMKFIPNIGMHIRDVIEGRATDYTRRWAWRQLETSETKLDGLRSGNEVKRGIIASEQEGMRLVELDELKASRPQL</sequence>
<dbReference type="InterPro" id="IPR045170">
    <property type="entry name" value="MTOX"/>
</dbReference>
<dbReference type="Gene3D" id="3.50.50.60">
    <property type="entry name" value="FAD/NAD(P)-binding domain"/>
    <property type="match status" value="1"/>
</dbReference>
<accession>A0A1X2GWR9</accession>
<evidence type="ECO:0000256" key="2">
    <source>
        <dbReference type="ARBA" id="ARBA00010989"/>
    </source>
</evidence>